<proteinExistence type="inferred from homology"/>
<protein>
    <recommendedName>
        <fullName evidence="5">Carboxylesterase type B domain-containing protein</fullName>
    </recommendedName>
</protein>
<evidence type="ECO:0000256" key="3">
    <source>
        <dbReference type="ARBA" id="ARBA00022801"/>
    </source>
</evidence>
<evidence type="ECO:0000256" key="2">
    <source>
        <dbReference type="ARBA" id="ARBA00022487"/>
    </source>
</evidence>
<organism evidence="6">
    <name type="scientific">Homalodisca liturata</name>
    <dbReference type="NCBI Taxonomy" id="320908"/>
    <lineage>
        <taxon>Eukaryota</taxon>
        <taxon>Metazoa</taxon>
        <taxon>Ecdysozoa</taxon>
        <taxon>Arthropoda</taxon>
        <taxon>Hexapoda</taxon>
        <taxon>Insecta</taxon>
        <taxon>Pterygota</taxon>
        <taxon>Neoptera</taxon>
        <taxon>Paraneoptera</taxon>
        <taxon>Hemiptera</taxon>
        <taxon>Auchenorrhyncha</taxon>
        <taxon>Membracoidea</taxon>
        <taxon>Cicadellidae</taxon>
        <taxon>Cicadellinae</taxon>
        <taxon>Proconiini</taxon>
        <taxon>Homalodisca</taxon>
    </lineage>
</organism>
<keyword evidence="3" id="KW-0378">Hydrolase</keyword>
<feature type="domain" description="Carboxylesterase type B" evidence="5">
    <location>
        <begin position="15"/>
        <end position="154"/>
    </location>
</feature>
<dbReference type="InterPro" id="IPR002018">
    <property type="entry name" value="CarbesteraseB"/>
</dbReference>
<evidence type="ECO:0000256" key="4">
    <source>
        <dbReference type="ARBA" id="ARBA00023180"/>
    </source>
</evidence>
<name>A0A1B6IA89_9HEMI</name>
<evidence type="ECO:0000313" key="6">
    <source>
        <dbReference type="EMBL" id="JAS83828.1"/>
    </source>
</evidence>
<accession>A0A1B6IA89</accession>
<reference evidence="6" key="1">
    <citation type="submission" date="2015-11" db="EMBL/GenBank/DDBJ databases">
        <title>De novo transcriptome assembly of four potential Pierce s Disease insect vectors from Arizona vineyards.</title>
        <authorList>
            <person name="Tassone E.E."/>
        </authorList>
    </citation>
    <scope>NUCLEOTIDE SEQUENCE</scope>
</reference>
<dbReference type="SUPFAM" id="SSF53474">
    <property type="entry name" value="alpha/beta-Hydrolases"/>
    <property type="match status" value="1"/>
</dbReference>
<dbReference type="PANTHER" id="PTHR43142:SF1">
    <property type="entry name" value="CARBOXYLIC ESTER HYDROLASE"/>
    <property type="match status" value="1"/>
</dbReference>
<dbReference type="Gene3D" id="3.40.50.1820">
    <property type="entry name" value="alpha/beta hydrolase"/>
    <property type="match status" value="1"/>
</dbReference>
<dbReference type="PANTHER" id="PTHR43142">
    <property type="entry name" value="CARBOXYLIC ESTER HYDROLASE"/>
    <property type="match status" value="1"/>
</dbReference>
<dbReference type="AlphaFoldDB" id="A0A1B6IA89"/>
<dbReference type="InterPro" id="IPR029058">
    <property type="entry name" value="AB_hydrolase_fold"/>
</dbReference>
<dbReference type="EMBL" id="GECU01023878">
    <property type="protein sequence ID" value="JAS83828.1"/>
    <property type="molecule type" value="Transcribed_RNA"/>
</dbReference>
<keyword evidence="4" id="KW-0325">Glycoprotein</keyword>
<gene>
    <name evidence="6" type="ORF">g.30957</name>
</gene>
<evidence type="ECO:0000256" key="1">
    <source>
        <dbReference type="ARBA" id="ARBA00005964"/>
    </source>
</evidence>
<dbReference type="GO" id="GO:0052689">
    <property type="term" value="F:carboxylic ester hydrolase activity"/>
    <property type="evidence" value="ECO:0007669"/>
    <property type="project" value="UniProtKB-KW"/>
</dbReference>
<dbReference type="Pfam" id="PF00135">
    <property type="entry name" value="COesterase"/>
    <property type="match status" value="1"/>
</dbReference>
<evidence type="ECO:0000259" key="5">
    <source>
        <dbReference type="Pfam" id="PF00135"/>
    </source>
</evidence>
<comment type="similarity">
    <text evidence="1">Belongs to the type-B carboxylesterase/lipase family.</text>
</comment>
<sequence>MFYFDGADIITPGMVNELTKLYTDGLLTQGISDSVRRHSGPVFQYHFAYNRSFSLCSEYFDNPWHPGVCHYDELMYLFPVENHAPKLVPDDPDYIMSLKLIELWTNYAKNKVPSLDIDGELWMSKEGSSTDYLLISNNGFSLQQNLLAERDQFWQTLPYREKPPVRGEGRIPFDEL</sequence>
<keyword evidence="2" id="KW-0719">Serine esterase</keyword>